<reference evidence="3" key="1">
    <citation type="submission" date="2024-05" db="EMBL/GenBank/DDBJ databases">
        <title>Herbiconiux sp. A18JL235.</title>
        <authorList>
            <person name="Zhang G."/>
        </authorList>
    </citation>
    <scope>NUCLEOTIDE SEQUENCE</scope>
    <source>
        <strain evidence="3">A18JL235</strain>
    </source>
</reference>
<dbReference type="EMBL" id="CP162511">
    <property type="protein sequence ID" value="XDI07268.1"/>
    <property type="molecule type" value="Genomic_DNA"/>
</dbReference>
<dbReference type="RefSeq" id="WP_368499644.1">
    <property type="nucleotide sequence ID" value="NZ_CP162511.1"/>
</dbReference>
<dbReference type="AlphaFoldDB" id="A0AB39BLG1"/>
<accession>A0AB39BLG1</accession>
<evidence type="ECO:0000313" key="3">
    <source>
        <dbReference type="EMBL" id="XDI07268.1"/>
    </source>
</evidence>
<feature type="coiled-coil region" evidence="1">
    <location>
        <begin position="51"/>
        <end position="129"/>
    </location>
</feature>
<evidence type="ECO:0000256" key="1">
    <source>
        <dbReference type="SAM" id="Coils"/>
    </source>
</evidence>
<proteinExistence type="predicted"/>
<organism evidence="3">
    <name type="scientific">Herbiconiux sp. A18JL235</name>
    <dbReference type="NCBI Taxonomy" id="3152363"/>
    <lineage>
        <taxon>Bacteria</taxon>
        <taxon>Bacillati</taxon>
        <taxon>Actinomycetota</taxon>
        <taxon>Actinomycetes</taxon>
        <taxon>Micrococcales</taxon>
        <taxon>Microbacteriaceae</taxon>
        <taxon>Herbiconiux</taxon>
    </lineage>
</organism>
<feature type="domain" description="CT398-like coiled coil hairpin" evidence="2">
    <location>
        <begin position="14"/>
        <end position="193"/>
    </location>
</feature>
<sequence>MKAPASEQLKLLDLQAADNLIAQLQHSLRTLPQESRLAELQRDSAAARQEYGGVNGELEDARAEIARVEADIATVEAREKRDRERLQASSSSKDIQGLEHELASLAARRSALEDTELELMERVEEIELRLAAIAARRDDIGVEERLLAGTRDEQKVRLEAQLAAARRDRETVAAGIASAELLALYEKQRERYGIGAAMLHRGVSLGSNVAFTATDLAQIRAAAPDDVIIDPESSCILVRTDESGL</sequence>
<protein>
    <submittedName>
        <fullName evidence="3">Zinc ribbon domain-containing protein</fullName>
    </submittedName>
</protein>
<name>A0AB39BLG1_9MICO</name>
<gene>
    <name evidence="3" type="ORF">ABFY20_09260</name>
</gene>
<dbReference type="Pfam" id="PF24481">
    <property type="entry name" value="CT398_CC"/>
    <property type="match status" value="1"/>
</dbReference>
<evidence type="ECO:0000259" key="2">
    <source>
        <dbReference type="Pfam" id="PF24481"/>
    </source>
</evidence>
<keyword evidence="1" id="KW-0175">Coiled coil</keyword>
<dbReference type="InterPro" id="IPR056003">
    <property type="entry name" value="CT398_CC_hairpin"/>
</dbReference>
<dbReference type="Gene3D" id="1.10.287.1490">
    <property type="match status" value="1"/>
</dbReference>